<organism evidence="2 3">
    <name type="scientific">Mycena rosella</name>
    <name type="common">Pink bonnet</name>
    <name type="synonym">Agaricus rosellus</name>
    <dbReference type="NCBI Taxonomy" id="1033263"/>
    <lineage>
        <taxon>Eukaryota</taxon>
        <taxon>Fungi</taxon>
        <taxon>Dikarya</taxon>
        <taxon>Basidiomycota</taxon>
        <taxon>Agaricomycotina</taxon>
        <taxon>Agaricomycetes</taxon>
        <taxon>Agaricomycetidae</taxon>
        <taxon>Agaricales</taxon>
        <taxon>Marasmiineae</taxon>
        <taxon>Mycenaceae</taxon>
        <taxon>Mycena</taxon>
    </lineage>
</organism>
<feature type="compositionally biased region" description="Basic and acidic residues" evidence="1">
    <location>
        <begin position="28"/>
        <end position="52"/>
    </location>
</feature>
<name>A0AAD7B6I1_MYCRO</name>
<dbReference type="EMBL" id="JARKIE010000973">
    <property type="protein sequence ID" value="KAJ7611463.1"/>
    <property type="molecule type" value="Genomic_DNA"/>
</dbReference>
<comment type="caution">
    <text evidence="2">The sequence shown here is derived from an EMBL/GenBank/DDBJ whole genome shotgun (WGS) entry which is preliminary data.</text>
</comment>
<proteinExistence type="predicted"/>
<feature type="region of interest" description="Disordered" evidence="1">
    <location>
        <begin position="28"/>
        <end position="73"/>
    </location>
</feature>
<sequence>MFPANRKERDPCARRGITEAHLVATSCHHTEEGGAHPGRCEDECGKEKEKLPRSKKGMGGETGRASRKDKARIRSRMTLTKEGGREMWLASRKEFWHRPQRYALRMTRDAGVQNAPVKGADLGFGKRDTPPALVLVLAQKGERLAAPANITE</sequence>
<dbReference type="AlphaFoldDB" id="A0AAD7B6I1"/>
<evidence type="ECO:0000313" key="2">
    <source>
        <dbReference type="EMBL" id="KAJ7611463.1"/>
    </source>
</evidence>
<protein>
    <submittedName>
        <fullName evidence="2">Uncharacterized protein</fullName>
    </submittedName>
</protein>
<dbReference type="Proteomes" id="UP001221757">
    <property type="component" value="Unassembled WGS sequence"/>
</dbReference>
<reference evidence="2" key="1">
    <citation type="submission" date="2023-03" db="EMBL/GenBank/DDBJ databases">
        <title>Massive genome expansion in bonnet fungi (Mycena s.s.) driven by repeated elements and novel gene families across ecological guilds.</title>
        <authorList>
            <consortium name="Lawrence Berkeley National Laboratory"/>
            <person name="Harder C.B."/>
            <person name="Miyauchi S."/>
            <person name="Viragh M."/>
            <person name="Kuo A."/>
            <person name="Thoen E."/>
            <person name="Andreopoulos B."/>
            <person name="Lu D."/>
            <person name="Skrede I."/>
            <person name="Drula E."/>
            <person name="Henrissat B."/>
            <person name="Morin E."/>
            <person name="Kohler A."/>
            <person name="Barry K."/>
            <person name="LaButti K."/>
            <person name="Morin E."/>
            <person name="Salamov A."/>
            <person name="Lipzen A."/>
            <person name="Mereny Z."/>
            <person name="Hegedus B."/>
            <person name="Baldrian P."/>
            <person name="Stursova M."/>
            <person name="Weitz H."/>
            <person name="Taylor A."/>
            <person name="Grigoriev I.V."/>
            <person name="Nagy L.G."/>
            <person name="Martin F."/>
            <person name="Kauserud H."/>
        </authorList>
    </citation>
    <scope>NUCLEOTIDE SEQUENCE</scope>
    <source>
        <strain evidence="2">CBHHK067</strain>
    </source>
</reference>
<accession>A0AAD7B6I1</accession>
<evidence type="ECO:0000256" key="1">
    <source>
        <dbReference type="SAM" id="MobiDB-lite"/>
    </source>
</evidence>
<evidence type="ECO:0000313" key="3">
    <source>
        <dbReference type="Proteomes" id="UP001221757"/>
    </source>
</evidence>
<gene>
    <name evidence="2" type="ORF">B0H17DRAFT_1153520</name>
</gene>
<keyword evidence="3" id="KW-1185">Reference proteome</keyword>